<accession>A0A4S4DW37</accession>
<evidence type="ECO:0000313" key="3">
    <source>
        <dbReference type="Proteomes" id="UP000306102"/>
    </source>
</evidence>
<dbReference type="PANTHER" id="PTHR33130">
    <property type="entry name" value="PUTATIVE (DUF1639)-RELATED"/>
    <property type="match status" value="1"/>
</dbReference>
<comment type="caution">
    <text evidence="2">The sequence shown here is derived from an EMBL/GenBank/DDBJ whole genome shotgun (WGS) entry which is preliminary data.</text>
</comment>
<evidence type="ECO:0008006" key="4">
    <source>
        <dbReference type="Google" id="ProtNLM"/>
    </source>
</evidence>
<dbReference type="AlphaFoldDB" id="A0A4S4DW37"/>
<gene>
    <name evidence="2" type="ORF">TEA_001854</name>
</gene>
<evidence type="ECO:0000256" key="1">
    <source>
        <dbReference type="SAM" id="MobiDB-lite"/>
    </source>
</evidence>
<name>A0A4S4DW37_CAMSN</name>
<dbReference type="Pfam" id="PF07797">
    <property type="entry name" value="DUF1639"/>
    <property type="match status" value="1"/>
</dbReference>
<sequence>MATAPERSRRLHNFALPRLRWGNQRLLRCMKHVNNTNPDPRKSPQSDFSNEVINRRSSERDSFKRPSSSSSSSPLKPIAGRRTCHTNGIEAVREKLMFDLRVAADKLKVSFIQEKELAPRPWNLRTRRSACKLPNEPQSPMRGFAVPVPVPVPAESVEKRDKRAKFSISLLRDEVERDFMAISGMRPPRRPKKRPKLLQKHVDAIFPGLWLTEITPDTYKVPDFAESGKTSGAV</sequence>
<reference evidence="2 3" key="1">
    <citation type="journal article" date="2018" name="Proc. Natl. Acad. Sci. U.S.A.">
        <title>Draft genome sequence of Camellia sinensis var. sinensis provides insights into the evolution of the tea genome and tea quality.</title>
        <authorList>
            <person name="Wei C."/>
            <person name="Yang H."/>
            <person name="Wang S."/>
            <person name="Zhao J."/>
            <person name="Liu C."/>
            <person name="Gao L."/>
            <person name="Xia E."/>
            <person name="Lu Y."/>
            <person name="Tai Y."/>
            <person name="She G."/>
            <person name="Sun J."/>
            <person name="Cao H."/>
            <person name="Tong W."/>
            <person name="Gao Q."/>
            <person name="Li Y."/>
            <person name="Deng W."/>
            <person name="Jiang X."/>
            <person name="Wang W."/>
            <person name="Chen Q."/>
            <person name="Zhang S."/>
            <person name="Li H."/>
            <person name="Wu J."/>
            <person name="Wang P."/>
            <person name="Li P."/>
            <person name="Shi C."/>
            <person name="Zheng F."/>
            <person name="Jian J."/>
            <person name="Huang B."/>
            <person name="Shan D."/>
            <person name="Shi M."/>
            <person name="Fang C."/>
            <person name="Yue Y."/>
            <person name="Li F."/>
            <person name="Li D."/>
            <person name="Wei S."/>
            <person name="Han B."/>
            <person name="Jiang C."/>
            <person name="Yin Y."/>
            <person name="Xia T."/>
            <person name="Zhang Z."/>
            <person name="Bennetzen J.L."/>
            <person name="Zhao S."/>
            <person name="Wan X."/>
        </authorList>
    </citation>
    <scope>NUCLEOTIDE SEQUENCE [LARGE SCALE GENOMIC DNA]</scope>
    <source>
        <strain evidence="3">cv. Shuchazao</strain>
        <tissue evidence="2">Leaf</tissue>
    </source>
</reference>
<dbReference type="InterPro" id="IPR012438">
    <property type="entry name" value="DUF1639"/>
</dbReference>
<keyword evidence="3" id="KW-1185">Reference proteome</keyword>
<protein>
    <recommendedName>
        <fullName evidence="4">DUF1639 domain-containing protein</fullName>
    </recommendedName>
</protein>
<proteinExistence type="predicted"/>
<dbReference type="EMBL" id="SDRB02010142">
    <property type="protein sequence ID" value="THG07264.1"/>
    <property type="molecule type" value="Genomic_DNA"/>
</dbReference>
<organism evidence="2 3">
    <name type="scientific">Camellia sinensis var. sinensis</name>
    <name type="common">China tea</name>
    <dbReference type="NCBI Taxonomy" id="542762"/>
    <lineage>
        <taxon>Eukaryota</taxon>
        <taxon>Viridiplantae</taxon>
        <taxon>Streptophyta</taxon>
        <taxon>Embryophyta</taxon>
        <taxon>Tracheophyta</taxon>
        <taxon>Spermatophyta</taxon>
        <taxon>Magnoliopsida</taxon>
        <taxon>eudicotyledons</taxon>
        <taxon>Gunneridae</taxon>
        <taxon>Pentapetalae</taxon>
        <taxon>asterids</taxon>
        <taxon>Ericales</taxon>
        <taxon>Theaceae</taxon>
        <taxon>Camellia</taxon>
    </lineage>
</organism>
<dbReference type="PANTHER" id="PTHR33130:SF43">
    <property type="entry name" value="OS01G0688600 PROTEIN"/>
    <property type="match status" value="1"/>
</dbReference>
<feature type="region of interest" description="Disordered" evidence="1">
    <location>
        <begin position="33"/>
        <end position="82"/>
    </location>
</feature>
<feature type="compositionally biased region" description="Basic and acidic residues" evidence="1">
    <location>
        <begin position="53"/>
        <end position="64"/>
    </location>
</feature>
<dbReference type="Proteomes" id="UP000306102">
    <property type="component" value="Unassembled WGS sequence"/>
</dbReference>
<evidence type="ECO:0000313" key="2">
    <source>
        <dbReference type="EMBL" id="THG07264.1"/>
    </source>
</evidence>